<dbReference type="SUPFAM" id="SSF53686">
    <property type="entry name" value="Tryptophan synthase beta subunit-like PLP-dependent enzymes"/>
    <property type="match status" value="1"/>
</dbReference>
<protein>
    <recommendedName>
        <fullName evidence="6">Tryptophan synthase beta chain-like PALP domain-containing protein</fullName>
    </recommendedName>
</protein>
<comment type="cofactor">
    <cofactor evidence="1">
        <name>pyridoxal 5'-phosphate</name>
        <dbReference type="ChEBI" id="CHEBI:597326"/>
    </cofactor>
</comment>
<evidence type="ECO:0000256" key="5">
    <source>
        <dbReference type="SAM" id="Phobius"/>
    </source>
</evidence>
<dbReference type="InterPro" id="IPR036052">
    <property type="entry name" value="TrpB-like_PALP_sf"/>
</dbReference>
<reference evidence="7" key="1">
    <citation type="submission" date="2021-01" db="EMBL/GenBank/DDBJ databases">
        <authorList>
            <person name="Corre E."/>
            <person name="Pelletier E."/>
            <person name="Niang G."/>
            <person name="Scheremetjew M."/>
            <person name="Finn R."/>
            <person name="Kale V."/>
            <person name="Holt S."/>
            <person name="Cochrane G."/>
            <person name="Meng A."/>
            <person name="Brown T."/>
            <person name="Cohen L."/>
        </authorList>
    </citation>
    <scope>NUCLEOTIDE SEQUENCE</scope>
    <source>
        <strain evidence="7">CCMP1594</strain>
    </source>
</reference>
<proteinExistence type="inferred from homology"/>
<feature type="transmembrane region" description="Helical" evidence="5">
    <location>
        <begin position="146"/>
        <end position="170"/>
    </location>
</feature>
<organism evidence="7">
    <name type="scientific">Eutreptiella gymnastica</name>
    <dbReference type="NCBI Taxonomy" id="73025"/>
    <lineage>
        <taxon>Eukaryota</taxon>
        <taxon>Discoba</taxon>
        <taxon>Euglenozoa</taxon>
        <taxon>Euglenida</taxon>
        <taxon>Spirocuta</taxon>
        <taxon>Euglenophyceae</taxon>
        <taxon>Eutreptiales</taxon>
        <taxon>Eutreptiaceae</taxon>
        <taxon>Eutreptiella</taxon>
    </lineage>
</organism>
<keyword evidence="5" id="KW-0812">Transmembrane</keyword>
<dbReference type="PANTHER" id="PTHR43780:SF7">
    <property type="entry name" value="D-CYSTEINE DESULFHYDRASE 2, MITOCHONDRIAL"/>
    <property type="match status" value="1"/>
</dbReference>
<feature type="transmembrane region" description="Helical" evidence="5">
    <location>
        <begin position="115"/>
        <end position="134"/>
    </location>
</feature>
<dbReference type="EMBL" id="HBJA01082076">
    <property type="protein sequence ID" value="CAE0817506.1"/>
    <property type="molecule type" value="Transcribed_RNA"/>
</dbReference>
<keyword evidence="3" id="KW-0663">Pyridoxal phosphate</keyword>
<evidence type="ECO:0000256" key="1">
    <source>
        <dbReference type="ARBA" id="ARBA00001933"/>
    </source>
</evidence>
<feature type="domain" description="Tryptophan synthase beta chain-like PALP" evidence="6">
    <location>
        <begin position="219"/>
        <end position="440"/>
    </location>
</feature>
<dbReference type="InterPro" id="IPR001926">
    <property type="entry name" value="TrpB-like_PALP"/>
</dbReference>
<evidence type="ECO:0000313" key="7">
    <source>
        <dbReference type="EMBL" id="CAE0817506.1"/>
    </source>
</evidence>
<name>A0A7S4LAZ5_9EUGL</name>
<dbReference type="AlphaFoldDB" id="A0A7S4LAZ5"/>
<feature type="region of interest" description="Disordered" evidence="4">
    <location>
        <begin position="591"/>
        <end position="627"/>
    </location>
</feature>
<keyword evidence="5" id="KW-0472">Membrane</keyword>
<accession>A0A7S4LAZ5</accession>
<dbReference type="Gene3D" id="3.40.50.1100">
    <property type="match status" value="1"/>
</dbReference>
<evidence type="ECO:0000256" key="4">
    <source>
        <dbReference type="SAM" id="MobiDB-lite"/>
    </source>
</evidence>
<evidence type="ECO:0000256" key="3">
    <source>
        <dbReference type="ARBA" id="ARBA00022898"/>
    </source>
</evidence>
<feature type="region of interest" description="Disordered" evidence="4">
    <location>
        <begin position="61"/>
        <end position="106"/>
    </location>
</feature>
<comment type="similarity">
    <text evidence="2">Belongs to the ACC deaminase/D-cysteine desulfhydrase family.</text>
</comment>
<feature type="compositionally biased region" description="Basic and acidic residues" evidence="4">
    <location>
        <begin position="96"/>
        <end position="105"/>
    </location>
</feature>
<dbReference type="GO" id="GO:0019148">
    <property type="term" value="F:D-cysteine desulfhydrase activity"/>
    <property type="evidence" value="ECO:0007669"/>
    <property type="project" value="TreeGrafter"/>
</dbReference>
<keyword evidence="5" id="KW-1133">Transmembrane helix</keyword>
<feature type="transmembrane region" description="Helical" evidence="5">
    <location>
        <begin position="12"/>
        <end position="33"/>
    </location>
</feature>
<evidence type="ECO:0000256" key="2">
    <source>
        <dbReference type="ARBA" id="ARBA00008639"/>
    </source>
</evidence>
<sequence length="627" mass="67367">MSVRPSRPGRRAHCVPLVAVASVAVALFLWAGAWGSDSPLRSLYLHRSAALTRAIRAQSAYRSAPPHAPRSHDPRAVVPPEGRGAYPSTTTLRSKRNAEDVESARLQEASPDNGAVLLAIAGLTFLGAVIFAGTSGRAIDPSLAKTALTVLVGLALALPAALAACLLSLLSRMHNSVGLAPPTPQMIQEEEPQRACVLFRHLPVLCDKIAWRSLRAVTTPVHRCVMAAPSGSPVEFHVKREDLSSPLYGGNKVRTLQHQLAVIESRIAQGDARAADVTVVGSAGSNQVVATVVHGRGRLPPMTPVWLAKDSPDLDNTLNMLSTLSFPLAAQYNWGQPDPMFDHLQRTVFDDEGVVVTLGGNCPAGVFGQVGAALELAEQVADGECPDPHRIYLAMGSACTTSGLIMGIALARELQLDAFKAQPFRIVAVPVDETLAMLQARLDLYKAWPSQFVPLTIRHTLMTSCRDLVRLGGPDLLEASLRILKDEVLLPSDADLVGLYGGHSDLSRAAAQAYDTTGKVYDSSGQLAPPLWICGHFVGKAFAPLLEDLQRDELRGQSMLLWQTKSAVQPRSSEDEWAQLLEMPDDVKDWASEGHAESALRPGKVDTASGRRADYRSIMTPLEPPHV</sequence>
<dbReference type="PANTHER" id="PTHR43780">
    <property type="entry name" value="1-AMINOCYCLOPROPANE-1-CARBOXYLATE DEAMINASE-RELATED"/>
    <property type="match status" value="1"/>
</dbReference>
<dbReference type="InterPro" id="IPR027278">
    <property type="entry name" value="ACCD_DCysDesulf"/>
</dbReference>
<evidence type="ECO:0000259" key="6">
    <source>
        <dbReference type="Pfam" id="PF00291"/>
    </source>
</evidence>
<dbReference type="Pfam" id="PF00291">
    <property type="entry name" value="PALP"/>
    <property type="match status" value="1"/>
</dbReference>
<gene>
    <name evidence="7" type="ORF">EGYM00163_LOCUS28672</name>
</gene>